<dbReference type="CDD" id="cd06259">
    <property type="entry name" value="YdcF-like"/>
    <property type="match status" value="1"/>
</dbReference>
<dbReference type="Pfam" id="PF02698">
    <property type="entry name" value="DUF218"/>
    <property type="match status" value="1"/>
</dbReference>
<keyword evidence="1" id="KW-0472">Membrane</keyword>
<accession>A0ABR8VFC0</accession>
<dbReference type="InterPro" id="IPR051599">
    <property type="entry name" value="Cell_Envelope_Assoc"/>
</dbReference>
<comment type="caution">
    <text evidence="3">The sequence shown here is derived from an EMBL/GenBank/DDBJ whole genome shotgun (WGS) entry which is preliminary data.</text>
</comment>
<feature type="domain" description="DUF218" evidence="2">
    <location>
        <begin position="79"/>
        <end position="246"/>
    </location>
</feature>
<dbReference type="InterPro" id="IPR003848">
    <property type="entry name" value="DUF218"/>
</dbReference>
<dbReference type="EMBL" id="JACSPQ010000061">
    <property type="protein sequence ID" value="MBD8003425.1"/>
    <property type="molecule type" value="Genomic_DNA"/>
</dbReference>
<protein>
    <submittedName>
        <fullName evidence="3">YdcF family protein</fullName>
    </submittedName>
</protein>
<keyword evidence="1" id="KW-0812">Transmembrane</keyword>
<sequence>MYFILSSLLSFVCNPVFYIIVCLVLAWLVKNRIVKKVLYGVNIVLVILFTNQPFSRFVKEQWYKEYDHPLPAGKVYQYGIVLGGYSNWDWERNRVEFSEIADRLLAGIYLYKQGTVKKLVLASDGSIIENPTGQGPKGNPRGMMAFLRAMGMPEHDVILEVKARNTRENVTRTLELLGDSLRTSPSLLITSAVHMRRSLSAFQAEGLHPDYYITDTQVRIDGEGDSWMPSLQTLSEWPELLHEWIGYLVYKVKGW</sequence>
<evidence type="ECO:0000313" key="3">
    <source>
        <dbReference type="EMBL" id="MBD8003425.1"/>
    </source>
</evidence>
<dbReference type="InterPro" id="IPR014729">
    <property type="entry name" value="Rossmann-like_a/b/a_fold"/>
</dbReference>
<proteinExistence type="predicted"/>
<dbReference type="PANTHER" id="PTHR30336:SF4">
    <property type="entry name" value="ENVELOPE BIOGENESIS FACTOR ELYC"/>
    <property type="match status" value="1"/>
</dbReference>
<evidence type="ECO:0000256" key="1">
    <source>
        <dbReference type="SAM" id="Phobius"/>
    </source>
</evidence>
<dbReference type="RefSeq" id="WP_191710960.1">
    <property type="nucleotide sequence ID" value="NZ_JACSPQ010000061.1"/>
</dbReference>
<dbReference type="Proteomes" id="UP000616346">
    <property type="component" value="Unassembled WGS sequence"/>
</dbReference>
<reference evidence="3 4" key="1">
    <citation type="submission" date="2020-08" db="EMBL/GenBank/DDBJ databases">
        <title>A Genomic Blueprint of the Chicken Gut Microbiome.</title>
        <authorList>
            <person name="Gilroy R."/>
            <person name="Ravi A."/>
            <person name="Getino M."/>
            <person name="Pursley I."/>
            <person name="Horton D.L."/>
            <person name="Alikhan N.-F."/>
            <person name="Baker D."/>
            <person name="Gharbi K."/>
            <person name="Hall N."/>
            <person name="Watson M."/>
            <person name="Adriaenssens E.M."/>
            <person name="Foster-Nyarko E."/>
            <person name="Jarju S."/>
            <person name="Secka A."/>
            <person name="Antonio M."/>
            <person name="Oren A."/>
            <person name="Chaudhuri R."/>
            <person name="La Ragione R.M."/>
            <person name="Hildebrand F."/>
            <person name="Pallen M.J."/>
        </authorList>
    </citation>
    <scope>NUCLEOTIDE SEQUENCE [LARGE SCALE GENOMIC DNA]</scope>
    <source>
        <strain evidence="3 4">Sa1YUN3</strain>
    </source>
</reference>
<gene>
    <name evidence="3" type="ORF">H9626_14670</name>
</gene>
<keyword evidence="4" id="KW-1185">Reference proteome</keyword>
<name>A0ABR8VFC0_9BACT</name>
<feature type="transmembrane region" description="Helical" evidence="1">
    <location>
        <begin position="6"/>
        <end position="29"/>
    </location>
</feature>
<organism evidence="3 4">
    <name type="scientific">Phocaeicola faecium</name>
    <dbReference type="NCBI Taxonomy" id="2762213"/>
    <lineage>
        <taxon>Bacteria</taxon>
        <taxon>Pseudomonadati</taxon>
        <taxon>Bacteroidota</taxon>
        <taxon>Bacteroidia</taxon>
        <taxon>Bacteroidales</taxon>
        <taxon>Bacteroidaceae</taxon>
        <taxon>Phocaeicola</taxon>
    </lineage>
</organism>
<evidence type="ECO:0000259" key="2">
    <source>
        <dbReference type="Pfam" id="PF02698"/>
    </source>
</evidence>
<evidence type="ECO:0000313" key="4">
    <source>
        <dbReference type="Proteomes" id="UP000616346"/>
    </source>
</evidence>
<dbReference type="Gene3D" id="3.40.50.620">
    <property type="entry name" value="HUPs"/>
    <property type="match status" value="1"/>
</dbReference>
<keyword evidence="1" id="KW-1133">Transmembrane helix</keyword>
<dbReference type="PANTHER" id="PTHR30336">
    <property type="entry name" value="INNER MEMBRANE PROTEIN, PROBABLE PERMEASE"/>
    <property type="match status" value="1"/>
</dbReference>